<dbReference type="PIRSF" id="PIRSF035009">
    <property type="entry name" value="UCP035009_HSDR_N"/>
    <property type="match status" value="1"/>
</dbReference>
<evidence type="ECO:0000256" key="1">
    <source>
        <dbReference type="SAM" id="MobiDB-lite"/>
    </source>
</evidence>
<accession>A0ABR9JB84</accession>
<dbReference type="Proteomes" id="UP000643525">
    <property type="component" value="Unassembled WGS sequence"/>
</dbReference>
<feature type="region of interest" description="Disordered" evidence="1">
    <location>
        <begin position="240"/>
        <end position="265"/>
    </location>
</feature>
<name>A0ABR9JB84_9MICC</name>
<comment type="caution">
    <text evidence="3">The sequence shown here is derived from an EMBL/GenBank/DDBJ whole genome shotgun (WGS) entry which is preliminary data.</text>
</comment>
<feature type="domain" description="Type I restriction enzyme R protein N-terminal" evidence="2">
    <location>
        <begin position="51"/>
        <end position="126"/>
    </location>
</feature>
<dbReference type="InterPro" id="IPR017035">
    <property type="entry name" value="UCP035009_HsdR_All3000-type"/>
</dbReference>
<protein>
    <recommendedName>
        <fullName evidence="2">Type I restriction enzyme R protein N-terminal domain-containing protein</fullName>
    </recommendedName>
</protein>
<proteinExistence type="predicted"/>
<dbReference type="Pfam" id="PF13588">
    <property type="entry name" value="HSDR_N_2"/>
    <property type="match status" value="1"/>
</dbReference>
<dbReference type="RefSeq" id="WP_192594377.1">
    <property type="nucleotide sequence ID" value="NZ_BAAALJ010000037.1"/>
</dbReference>
<reference evidence="3 4" key="1">
    <citation type="submission" date="2020-10" db="EMBL/GenBank/DDBJ databases">
        <title>Sequencing the genomes of 1000 actinobacteria strains.</title>
        <authorList>
            <person name="Klenk H.-P."/>
        </authorList>
    </citation>
    <scope>NUCLEOTIDE SEQUENCE [LARGE SCALE GENOMIC DNA]</scope>
    <source>
        <strain evidence="3 4">DSM 15666</strain>
    </source>
</reference>
<sequence>MSDIEGKLSIIARKLQQSRALIETEEATKTTLIMPFIQSVLGFDVFDVHEVIPEFVADVGLKKGEKVDFAIIKDEEIAILIECKKLNEPLTLENASQLYRYFHVTTARIAVLTNGVEYRFYTDLDEPNKMDQRPFLELNLDDIDTANLAELDKLSKPNFDLDSVLNAAEELKYVSAARRFFANEAKTLSWDLASLVLGQIYSGRLTQRVREDLTPLVEKGFAHFLNDQANNRLKAALGASGGTSDVREATQDEPTAAEEPLDDSGIETTAEEIQGHMIIRAILSQELDPERVVLRDNKTYCSIILDDNNRKPIARLRFNNAAKLRIGTFDADKSEDLHEIEKLSDLYRHSSTFLATAQNYA</sequence>
<feature type="compositionally biased region" description="Acidic residues" evidence="1">
    <location>
        <begin position="255"/>
        <end position="265"/>
    </location>
</feature>
<dbReference type="InterPro" id="IPR029464">
    <property type="entry name" value="HSDR_N"/>
</dbReference>
<evidence type="ECO:0000313" key="3">
    <source>
        <dbReference type="EMBL" id="MBE1523190.1"/>
    </source>
</evidence>
<organism evidence="3 4">
    <name type="scientific">Nesterenkonia lutea</name>
    <dbReference type="NCBI Taxonomy" id="272919"/>
    <lineage>
        <taxon>Bacteria</taxon>
        <taxon>Bacillati</taxon>
        <taxon>Actinomycetota</taxon>
        <taxon>Actinomycetes</taxon>
        <taxon>Micrococcales</taxon>
        <taxon>Micrococcaceae</taxon>
        <taxon>Nesterenkonia</taxon>
    </lineage>
</organism>
<evidence type="ECO:0000259" key="2">
    <source>
        <dbReference type="Pfam" id="PF13588"/>
    </source>
</evidence>
<evidence type="ECO:0000313" key="4">
    <source>
        <dbReference type="Proteomes" id="UP000643525"/>
    </source>
</evidence>
<dbReference type="EMBL" id="JADBED010000001">
    <property type="protein sequence ID" value="MBE1523190.1"/>
    <property type="molecule type" value="Genomic_DNA"/>
</dbReference>
<keyword evidence="4" id="KW-1185">Reference proteome</keyword>
<gene>
    <name evidence="3" type="ORF">H4W27_000308</name>
</gene>